<proteinExistence type="predicted"/>
<dbReference type="EMBL" id="CM047748">
    <property type="protein sequence ID" value="KAJ0013653.1"/>
    <property type="molecule type" value="Genomic_DNA"/>
</dbReference>
<comment type="caution">
    <text evidence="1">The sequence shown here is derived from an EMBL/GenBank/DDBJ whole genome shotgun (WGS) entry which is preliminary data.</text>
</comment>
<sequence length="498" mass="56305">MASKYTFRFSFVCFLSVFVFTLFRNADCGSIVRTLPGFPGVLPFKLETGYVSVGNSELFYLFVESQGNPEVDPVLYYIVGGPGCAALNGFLFQTGPLQFDDAYYTGGLPTLHLYPYTWTKSASIIFADVPVGSGYSYSTNASDYSISDLESVNQSHVFIRKVKEFFINKLSFVKIGFIKFFNSMQWLSEHPQFISNRFFIATDSYSGILAPIIAQRILDDNEAGEEPSINLVGIISGSPHTDGELEGNDKVPLAHQLGILSKSLYESAKTNCDGDFFYVDSSTSSGECLEDMEIIDECLEQINTEMVLAPKCATVSPKSDDENMRRSLKEKSRQFPLPSTIATDYWCKNFPYLLSVVWANDISVQRALHVREGTIQEWRRCNQTFASGTYVYDLGKAFDYQKNLTKTGLQILLYSGDHDLVIPHISTEYWLSELGISLDEDWRPWYVGGQVAGYTMKYSNYGYRLTYATSKGSGHSPTEWKGRESYEMFERWIHFYPL</sequence>
<keyword evidence="2" id="KW-1185">Reference proteome</keyword>
<protein>
    <submittedName>
        <fullName evidence="1">Uncharacterized protein</fullName>
    </submittedName>
</protein>
<evidence type="ECO:0000313" key="1">
    <source>
        <dbReference type="EMBL" id="KAJ0013653.1"/>
    </source>
</evidence>
<evidence type="ECO:0000313" key="2">
    <source>
        <dbReference type="Proteomes" id="UP001163603"/>
    </source>
</evidence>
<gene>
    <name evidence="1" type="ORF">Pint_20578</name>
</gene>
<accession>A0ACC0XBI7</accession>
<dbReference type="Proteomes" id="UP001163603">
    <property type="component" value="Chromosome 13"/>
</dbReference>
<name>A0ACC0XBI7_9ROSI</name>
<organism evidence="1 2">
    <name type="scientific">Pistacia integerrima</name>
    <dbReference type="NCBI Taxonomy" id="434235"/>
    <lineage>
        <taxon>Eukaryota</taxon>
        <taxon>Viridiplantae</taxon>
        <taxon>Streptophyta</taxon>
        <taxon>Embryophyta</taxon>
        <taxon>Tracheophyta</taxon>
        <taxon>Spermatophyta</taxon>
        <taxon>Magnoliopsida</taxon>
        <taxon>eudicotyledons</taxon>
        <taxon>Gunneridae</taxon>
        <taxon>Pentapetalae</taxon>
        <taxon>rosids</taxon>
        <taxon>malvids</taxon>
        <taxon>Sapindales</taxon>
        <taxon>Anacardiaceae</taxon>
        <taxon>Pistacia</taxon>
    </lineage>
</organism>
<reference evidence="2" key="1">
    <citation type="journal article" date="2023" name="G3 (Bethesda)">
        <title>Genome assembly and association tests identify interacting loci associated with vigor, precocity, and sex in interspecific pistachio rootstocks.</title>
        <authorList>
            <person name="Palmer W."/>
            <person name="Jacygrad E."/>
            <person name="Sagayaradj S."/>
            <person name="Cavanaugh K."/>
            <person name="Han R."/>
            <person name="Bertier L."/>
            <person name="Beede B."/>
            <person name="Kafkas S."/>
            <person name="Golino D."/>
            <person name="Preece J."/>
            <person name="Michelmore R."/>
        </authorList>
    </citation>
    <scope>NUCLEOTIDE SEQUENCE [LARGE SCALE GENOMIC DNA]</scope>
</reference>